<keyword evidence="1" id="KW-0472">Membrane</keyword>
<keyword evidence="1" id="KW-1133">Transmembrane helix</keyword>
<dbReference type="RefSeq" id="WP_000924691.1">
    <property type="nucleotide sequence ID" value="NZ_NFCF01000076.1"/>
</dbReference>
<evidence type="ECO:0000256" key="1">
    <source>
        <dbReference type="SAM" id="Phobius"/>
    </source>
</evidence>
<dbReference type="AlphaFoldDB" id="A0A242W6Q9"/>
<reference evidence="2 3" key="1">
    <citation type="submission" date="2016-10" db="EMBL/GenBank/DDBJ databases">
        <title>Comparative genomics of Bacillus thuringiensis reveals a path to pathogens against multiple invertebrate hosts.</title>
        <authorList>
            <person name="Zheng J."/>
            <person name="Gao Q."/>
            <person name="Liu H."/>
            <person name="Peng D."/>
            <person name="Ruan L."/>
            <person name="Sun M."/>
        </authorList>
    </citation>
    <scope>NUCLEOTIDE SEQUENCE [LARGE SCALE GENOMIC DNA]</scope>
    <source>
        <strain evidence="2">BGSC 4AC1</strain>
    </source>
</reference>
<name>A0A242W6Q9_BACTU</name>
<feature type="transmembrane region" description="Helical" evidence="1">
    <location>
        <begin position="155"/>
        <end position="178"/>
    </location>
</feature>
<sequence length="374" mass="43450">MLLKALVILFKEWKMWIFFLIPFVLVFFLDLGNAYNDKSYNDYKDLTNLLSWLFTGIMSLVSFSALFIAFTFENKLVTASKSLKRILKPYSLNKGDLRNTLINYENNLSKDHFLSVLYYVYLIITFFSILVWGTTLKFYRGFNYSEGFKLSIGNFLKIGSGAFFVIVCLSLMLISIALKLIRMNKDPLGKGYLPQIDKICDVDYLVGNKADIMEFFSLNFPILEVYKNPASSIVEHEVTFTLPITVSNFRFVIKLYQSEDRKGILTCFGNLANQMDKTEVGESYTCIVTNKLKEEIYHTINEKDCYGILKIYDKEKNVVAKYTLKKRVETEFNFHFEMDKKLLANFDGSKDRDYGLIESIQCHNGKLVNYQLEM</sequence>
<organism evidence="2 3">
    <name type="scientific">Bacillus thuringiensis serovar mexicanensis</name>
    <dbReference type="NCBI Taxonomy" id="180868"/>
    <lineage>
        <taxon>Bacteria</taxon>
        <taxon>Bacillati</taxon>
        <taxon>Bacillota</taxon>
        <taxon>Bacilli</taxon>
        <taxon>Bacillales</taxon>
        <taxon>Bacillaceae</taxon>
        <taxon>Bacillus</taxon>
        <taxon>Bacillus cereus group</taxon>
    </lineage>
</organism>
<dbReference type="EMBL" id="NFCF01000076">
    <property type="protein sequence ID" value="OTW47096.1"/>
    <property type="molecule type" value="Genomic_DNA"/>
</dbReference>
<dbReference type="Proteomes" id="UP000195152">
    <property type="component" value="Unassembled WGS sequence"/>
</dbReference>
<feature type="transmembrane region" description="Helical" evidence="1">
    <location>
        <begin position="50"/>
        <end position="72"/>
    </location>
</feature>
<keyword evidence="1" id="KW-0812">Transmembrane</keyword>
<feature type="transmembrane region" description="Helical" evidence="1">
    <location>
        <begin position="116"/>
        <end position="135"/>
    </location>
</feature>
<comment type="caution">
    <text evidence="2">The sequence shown here is derived from an EMBL/GenBank/DDBJ whole genome shotgun (WGS) entry which is preliminary data.</text>
</comment>
<proteinExistence type="predicted"/>
<protein>
    <submittedName>
        <fullName evidence="2">Uncharacterized protein</fullName>
    </submittedName>
</protein>
<accession>A0A242W6Q9</accession>
<evidence type="ECO:0000313" key="2">
    <source>
        <dbReference type="EMBL" id="OTW47096.1"/>
    </source>
</evidence>
<gene>
    <name evidence="2" type="ORF">BK699_18145</name>
</gene>
<evidence type="ECO:0000313" key="3">
    <source>
        <dbReference type="Proteomes" id="UP000195152"/>
    </source>
</evidence>